<dbReference type="GO" id="GO:0005524">
    <property type="term" value="F:ATP binding"/>
    <property type="evidence" value="ECO:0007669"/>
    <property type="project" value="UniProtKB-UniRule"/>
</dbReference>
<organism evidence="3 4">
    <name type="scientific">Polynucleobacter asymbioticus</name>
    <dbReference type="NCBI Taxonomy" id="576611"/>
    <lineage>
        <taxon>Bacteria</taxon>
        <taxon>Pseudomonadati</taxon>
        <taxon>Pseudomonadota</taxon>
        <taxon>Betaproteobacteria</taxon>
        <taxon>Burkholderiales</taxon>
        <taxon>Burkholderiaceae</taxon>
        <taxon>Polynucleobacter</taxon>
    </lineage>
</organism>
<feature type="domain" description="ATP-grasp" evidence="2">
    <location>
        <begin position="114"/>
        <end position="294"/>
    </location>
</feature>
<evidence type="ECO:0000259" key="2">
    <source>
        <dbReference type="PROSITE" id="PS50975"/>
    </source>
</evidence>
<dbReference type="Pfam" id="PF02655">
    <property type="entry name" value="ATP-grasp_3"/>
    <property type="match status" value="1"/>
</dbReference>
<dbReference type="EMBL" id="CP015017">
    <property type="protein sequence ID" value="APC00504.1"/>
    <property type="molecule type" value="Genomic_DNA"/>
</dbReference>
<dbReference type="Gene3D" id="3.30.470.20">
    <property type="entry name" value="ATP-grasp fold, B domain"/>
    <property type="match status" value="1"/>
</dbReference>
<keyword evidence="1" id="KW-0067">ATP-binding</keyword>
<name>A0AAC9IPP7_9BURK</name>
<evidence type="ECO:0000313" key="3">
    <source>
        <dbReference type="EMBL" id="APC00504.1"/>
    </source>
</evidence>
<keyword evidence="1" id="KW-0547">Nucleotide-binding</keyword>
<dbReference type="InterPro" id="IPR003806">
    <property type="entry name" value="ATP-grasp_PylC-type"/>
</dbReference>
<dbReference type="PROSITE" id="PS50975">
    <property type="entry name" value="ATP_GRASP"/>
    <property type="match status" value="1"/>
</dbReference>
<accession>A0AAC9IPP7</accession>
<dbReference type="InterPro" id="IPR011761">
    <property type="entry name" value="ATP-grasp"/>
</dbReference>
<dbReference type="Proteomes" id="UP000182060">
    <property type="component" value="Chromosome"/>
</dbReference>
<dbReference type="SUPFAM" id="SSF56059">
    <property type="entry name" value="Glutathione synthetase ATP-binding domain-like"/>
    <property type="match status" value="1"/>
</dbReference>
<evidence type="ECO:0000256" key="1">
    <source>
        <dbReference type="PROSITE-ProRule" id="PRU00409"/>
    </source>
</evidence>
<evidence type="ECO:0000313" key="4">
    <source>
        <dbReference type="Proteomes" id="UP000182060"/>
    </source>
</evidence>
<protein>
    <recommendedName>
        <fullName evidence="2">ATP-grasp domain-containing protein</fullName>
    </recommendedName>
</protein>
<gene>
    <name evidence="3" type="ORF">AOC25_02135</name>
</gene>
<reference evidence="3" key="1">
    <citation type="journal article" date="2017" name="Appl. Environ. Microbiol.">
        <title>Microdiversification of a pelagic Polynucleobacter species is mainly driven by acquisition of genomic islands from a partially interspecific gene pool.</title>
        <authorList>
            <person name="Hoetzinger M."/>
            <person name="Hahn M.W."/>
            <person name="Jezberova J."/>
            <person name="Schmidt J."/>
            <person name="Koll U."/>
        </authorList>
    </citation>
    <scope>NUCLEOTIDE SEQUENCE</scope>
    <source>
        <strain evidence="3">MWH-RechtKol4</strain>
    </source>
</reference>
<dbReference type="AlphaFoldDB" id="A0AAC9IPP7"/>
<sequence>MQSRILLVAGAWDNLAEMPYLIRQSGYYADILCPKDNISRHSSFLNQWIDSGNSWASLIKILIELDQSAVYSHILIGEDPLLWQIYDEPIKDLTHLLPIREPKARSMIGKIHFAQLCLDLDIASPKFSIIESPEHAKTALMQLDLPMVTKVNYSSAGQGVRIHRDRTSLLEYVAQYEFTQPLLAQNFIEGETLSVEALFSNGQLLEYICSVDIDPTLGPSTKRRYMPRISEIGSMLKRLGEFTKLHGFANVTILREVSSGALYLIEADPRPNKWVHYAHWFGANFAEAFRLFMNNDQLSNPPHLNYLAENIVTHWNIEHFDTHFLKLLRADKPLNAVIHLLDFDNTLRYVLHDPSLLREKTLRLRKQFNDNFD</sequence>
<proteinExistence type="predicted"/>
<dbReference type="InterPro" id="IPR013815">
    <property type="entry name" value="ATP_grasp_subdomain_1"/>
</dbReference>
<dbReference type="Gene3D" id="3.30.1490.20">
    <property type="entry name" value="ATP-grasp fold, A domain"/>
    <property type="match status" value="1"/>
</dbReference>
<dbReference type="GO" id="GO:0046872">
    <property type="term" value="F:metal ion binding"/>
    <property type="evidence" value="ECO:0007669"/>
    <property type="project" value="InterPro"/>
</dbReference>